<feature type="transmembrane region" description="Helical" evidence="1">
    <location>
        <begin position="21"/>
        <end position="40"/>
    </location>
</feature>
<keyword evidence="1" id="KW-0812">Transmembrane</keyword>
<keyword evidence="1" id="KW-1133">Transmembrane helix</keyword>
<feature type="transmembrane region" description="Helical" evidence="1">
    <location>
        <begin position="187"/>
        <end position="210"/>
    </location>
</feature>
<comment type="caution">
    <text evidence="2">The sequence shown here is derived from an EMBL/GenBank/DDBJ whole genome shotgun (WGS) entry which is preliminary data.</text>
</comment>
<reference evidence="2" key="1">
    <citation type="submission" date="2021-01" db="EMBL/GenBank/DDBJ databases">
        <authorList>
            <person name="Li R."/>
            <person name="Bekaert M."/>
        </authorList>
    </citation>
    <scope>NUCLEOTIDE SEQUENCE</scope>
    <source>
        <strain evidence="2">Farmed</strain>
    </source>
</reference>
<keyword evidence="1" id="KW-0472">Membrane</keyword>
<proteinExistence type="predicted"/>
<protein>
    <submittedName>
        <fullName evidence="2">Uncharacterized protein</fullName>
    </submittedName>
</protein>
<organism evidence="2 3">
    <name type="scientific">Acanthosepion pharaonis</name>
    <name type="common">Pharaoh cuttlefish</name>
    <name type="synonym">Sepia pharaonis</name>
    <dbReference type="NCBI Taxonomy" id="158019"/>
    <lineage>
        <taxon>Eukaryota</taxon>
        <taxon>Metazoa</taxon>
        <taxon>Spiralia</taxon>
        <taxon>Lophotrochozoa</taxon>
        <taxon>Mollusca</taxon>
        <taxon>Cephalopoda</taxon>
        <taxon>Coleoidea</taxon>
        <taxon>Decapodiformes</taxon>
        <taxon>Sepiida</taxon>
        <taxon>Sepiina</taxon>
        <taxon>Sepiidae</taxon>
        <taxon>Acanthosepion</taxon>
    </lineage>
</organism>
<evidence type="ECO:0000313" key="3">
    <source>
        <dbReference type="Proteomes" id="UP000597762"/>
    </source>
</evidence>
<name>A0A812C9C5_ACAPH</name>
<accession>A0A812C9C5</accession>
<dbReference type="AlphaFoldDB" id="A0A812C9C5"/>
<evidence type="ECO:0000313" key="2">
    <source>
        <dbReference type="EMBL" id="CAE1255016.1"/>
    </source>
</evidence>
<evidence type="ECO:0000256" key="1">
    <source>
        <dbReference type="SAM" id="Phobius"/>
    </source>
</evidence>
<dbReference type="EMBL" id="CAHIKZ030001165">
    <property type="protein sequence ID" value="CAE1255016.1"/>
    <property type="molecule type" value="Genomic_DNA"/>
</dbReference>
<feature type="transmembrane region" description="Helical" evidence="1">
    <location>
        <begin position="46"/>
        <end position="64"/>
    </location>
</feature>
<feature type="transmembrane region" description="Helical" evidence="1">
    <location>
        <begin position="230"/>
        <end position="251"/>
    </location>
</feature>
<sequence length="305" mass="34226">MTIVSQLVNVRKQILRAKWRPSMKMIALLISITLSLSLSLSPPSLSLSLSLSVSLPVLMLARLYHRCGYSRLTLLLCPLYHRCVRLEHMLSSAVSITNRDTQDSSFCSALSIKSVYGWDPSSDYYFCFELYHRCLRLGILLGSAVSVTDVDTGDTLFFTCLSLMCTPRAAARLGCLYHRGRHSKLHVLVCLLYHGCARLLLLLIFPITVVNGWEPYSVLLSLSPMWTLEISFSTLPTISPMFTVGSSASLYRRCEHSRHPLFPSVTDVYRLHSYSALLSLSPIWILETPSSALLLSVIDVYGWDP</sequence>
<keyword evidence="3" id="KW-1185">Reference proteome</keyword>
<gene>
    <name evidence="2" type="ORF">SPHA_29301</name>
</gene>
<dbReference type="Proteomes" id="UP000597762">
    <property type="component" value="Unassembled WGS sequence"/>
</dbReference>